<accession>A0ABU1ALD7</accession>
<keyword evidence="3" id="KW-1185">Reference proteome</keyword>
<name>A0ABU1ALD7_9BACT</name>
<protein>
    <submittedName>
        <fullName evidence="2">Flavoprotein</fullName>
    </submittedName>
</protein>
<evidence type="ECO:0000313" key="2">
    <source>
        <dbReference type="EMBL" id="MDQ8195611.1"/>
    </source>
</evidence>
<dbReference type="PANTHER" id="PTHR14359:SF6">
    <property type="entry name" value="PHOSPHOPANTOTHENOYLCYSTEINE DECARBOXYLASE"/>
    <property type="match status" value="1"/>
</dbReference>
<gene>
    <name evidence="2" type="ORF">QEH59_14350</name>
</gene>
<comment type="caution">
    <text evidence="2">The sequence shown here is derived from an EMBL/GenBank/DDBJ whole genome shotgun (WGS) entry which is preliminary data.</text>
</comment>
<dbReference type="EMBL" id="JARXIC010000027">
    <property type="protein sequence ID" value="MDQ8195611.1"/>
    <property type="molecule type" value="Genomic_DNA"/>
</dbReference>
<dbReference type="RefSeq" id="WP_308986061.1">
    <property type="nucleotide sequence ID" value="NZ_JARXIC010000027.1"/>
</dbReference>
<evidence type="ECO:0000313" key="3">
    <source>
        <dbReference type="Proteomes" id="UP001243717"/>
    </source>
</evidence>
<reference evidence="2 3" key="1">
    <citation type="submission" date="2023-04" db="EMBL/GenBank/DDBJ databases">
        <title>A novel bacteria isolated from coastal sediment.</title>
        <authorList>
            <person name="Liu X.-J."/>
            <person name="Du Z.-J."/>
        </authorList>
    </citation>
    <scope>NUCLEOTIDE SEQUENCE [LARGE SCALE GENOMIC DNA]</scope>
    <source>
        <strain evidence="2 3">SDUM461004</strain>
    </source>
</reference>
<dbReference type="SUPFAM" id="SSF52507">
    <property type="entry name" value="Homo-oligomeric flavin-containing Cys decarboxylases, HFCD"/>
    <property type="match status" value="1"/>
</dbReference>
<dbReference type="Gene3D" id="3.40.50.1950">
    <property type="entry name" value="Flavin prenyltransferase-like"/>
    <property type="match status" value="1"/>
</dbReference>
<feature type="domain" description="Flavoprotein" evidence="1">
    <location>
        <begin position="9"/>
        <end position="178"/>
    </location>
</feature>
<dbReference type="Proteomes" id="UP001243717">
    <property type="component" value="Unassembled WGS sequence"/>
</dbReference>
<dbReference type="Pfam" id="PF02441">
    <property type="entry name" value="Flavoprotein"/>
    <property type="match status" value="1"/>
</dbReference>
<dbReference type="InterPro" id="IPR003382">
    <property type="entry name" value="Flavoprotein"/>
</dbReference>
<organism evidence="2 3">
    <name type="scientific">Thalassobacterium sedimentorum</name>
    <dbReference type="NCBI Taxonomy" id="3041258"/>
    <lineage>
        <taxon>Bacteria</taxon>
        <taxon>Pseudomonadati</taxon>
        <taxon>Verrucomicrobiota</taxon>
        <taxon>Opitutia</taxon>
        <taxon>Puniceicoccales</taxon>
        <taxon>Coraliomargaritaceae</taxon>
        <taxon>Thalassobacterium</taxon>
    </lineage>
</organism>
<evidence type="ECO:0000259" key="1">
    <source>
        <dbReference type="Pfam" id="PF02441"/>
    </source>
</evidence>
<proteinExistence type="predicted"/>
<sequence>MTTNLKGRTILLGITGSIAAFKAADITSRLTEAGADVFPIMTAGACNFIQPMTLQTLSRNPVAVDLWDEGAGWQPGHIELADRADLLLVAPATAHCIAQFAQGLAPDLLTSIHLATPAPLMIAPAMNGKMLAHPATQANINTLRERGCHFIEPQSGMLACGYEGQGKLASVEVIIRSVTSFFQQG</sequence>
<dbReference type="InterPro" id="IPR036551">
    <property type="entry name" value="Flavin_trans-like"/>
</dbReference>
<dbReference type="PANTHER" id="PTHR14359">
    <property type="entry name" value="HOMO-OLIGOMERIC FLAVIN CONTAINING CYS DECARBOXYLASE FAMILY"/>
    <property type="match status" value="1"/>
</dbReference>